<keyword evidence="9" id="KW-0677">Repeat</keyword>
<dbReference type="InterPro" id="IPR002126">
    <property type="entry name" value="Cadherin-like_dom"/>
</dbReference>
<dbReference type="GO" id="GO:0007156">
    <property type="term" value="P:homophilic cell adhesion via plasma membrane adhesion molecules"/>
    <property type="evidence" value="ECO:0007669"/>
    <property type="project" value="InterPro"/>
</dbReference>
<evidence type="ECO:0000313" key="20">
    <source>
        <dbReference type="Proteomes" id="UP001318040"/>
    </source>
</evidence>
<dbReference type="PROSITE" id="PS50268">
    <property type="entry name" value="CADHERIN_2"/>
    <property type="match status" value="3"/>
</dbReference>
<dbReference type="GO" id="GO:0034332">
    <property type="term" value="P:adherens junction organization"/>
    <property type="evidence" value="ECO:0007669"/>
    <property type="project" value="TreeGrafter"/>
</dbReference>
<dbReference type="Proteomes" id="UP001318040">
    <property type="component" value="Chromosome 5"/>
</dbReference>
<keyword evidence="20" id="KW-1185">Reference proteome</keyword>
<dbReference type="RefSeq" id="XP_032802813.1">
    <property type="nucleotide sequence ID" value="XM_032946922.1"/>
</dbReference>
<keyword evidence="11" id="KW-0130">Cell adhesion</keyword>
<keyword evidence="13 17" id="KW-0472">Membrane</keyword>
<accession>A0AAJ7SNP4</accession>
<dbReference type="Gene3D" id="2.60.40.60">
    <property type="entry name" value="Cadherins"/>
    <property type="match status" value="4"/>
</dbReference>
<dbReference type="InterPro" id="IPR020894">
    <property type="entry name" value="Cadherin_CS"/>
</dbReference>
<dbReference type="PANTHER" id="PTHR24027:SF79">
    <property type="entry name" value="CADHERIN-2"/>
    <property type="match status" value="1"/>
</dbReference>
<keyword evidence="17" id="KW-1133">Transmembrane helix</keyword>
<dbReference type="SMART" id="SM00112">
    <property type="entry name" value="CA"/>
    <property type="match status" value="4"/>
</dbReference>
<evidence type="ECO:0000256" key="17">
    <source>
        <dbReference type="SAM" id="Phobius"/>
    </source>
</evidence>
<feature type="domain" description="Cadherin" evidence="19">
    <location>
        <begin position="315"/>
        <end position="421"/>
    </location>
</feature>
<keyword evidence="12" id="KW-0965">Cell junction</keyword>
<dbReference type="CDD" id="cd11304">
    <property type="entry name" value="Cadherin_repeat"/>
    <property type="match status" value="3"/>
</dbReference>
<evidence type="ECO:0000313" key="21">
    <source>
        <dbReference type="RefSeq" id="XP_032802813.1"/>
    </source>
</evidence>
<dbReference type="PANTHER" id="PTHR24027">
    <property type="entry name" value="CADHERIN-23"/>
    <property type="match status" value="1"/>
</dbReference>
<keyword evidence="14" id="KW-0325">Glycoprotein</keyword>
<feature type="transmembrane region" description="Helical" evidence="17">
    <location>
        <begin position="530"/>
        <end position="551"/>
    </location>
</feature>
<dbReference type="GO" id="GO:0016339">
    <property type="term" value="P:calcium-dependent cell-cell adhesion via plasma membrane cell adhesion molecules"/>
    <property type="evidence" value="ECO:0007669"/>
    <property type="project" value="TreeGrafter"/>
</dbReference>
<organism evidence="20 21">
    <name type="scientific">Petromyzon marinus</name>
    <name type="common">Sea lamprey</name>
    <dbReference type="NCBI Taxonomy" id="7757"/>
    <lineage>
        <taxon>Eukaryota</taxon>
        <taxon>Metazoa</taxon>
        <taxon>Chordata</taxon>
        <taxon>Craniata</taxon>
        <taxon>Vertebrata</taxon>
        <taxon>Cyclostomata</taxon>
        <taxon>Hyperoartia</taxon>
        <taxon>Petromyzontiformes</taxon>
        <taxon>Petromyzontidae</taxon>
        <taxon>Petromyzon</taxon>
    </lineage>
</organism>
<evidence type="ECO:0000256" key="11">
    <source>
        <dbReference type="ARBA" id="ARBA00022889"/>
    </source>
</evidence>
<dbReference type="PRINTS" id="PR00205">
    <property type="entry name" value="CADHERIN"/>
</dbReference>
<evidence type="ECO:0000256" key="14">
    <source>
        <dbReference type="ARBA" id="ARBA00023180"/>
    </source>
</evidence>
<evidence type="ECO:0000256" key="10">
    <source>
        <dbReference type="ARBA" id="ARBA00022837"/>
    </source>
</evidence>
<dbReference type="GO" id="GO:0016477">
    <property type="term" value="P:cell migration"/>
    <property type="evidence" value="ECO:0007669"/>
    <property type="project" value="TreeGrafter"/>
</dbReference>
<dbReference type="GO" id="GO:0044331">
    <property type="term" value="P:cell-cell adhesion mediated by cadherin"/>
    <property type="evidence" value="ECO:0007669"/>
    <property type="project" value="TreeGrafter"/>
</dbReference>
<evidence type="ECO:0000256" key="3">
    <source>
        <dbReference type="ARBA" id="ARBA00004251"/>
    </source>
</evidence>
<dbReference type="KEGG" id="pmrn:116939044"/>
<keyword evidence="7 17" id="KW-0812">Transmembrane</keyword>
<keyword evidence="6" id="KW-1003">Cell membrane</keyword>
<evidence type="ECO:0000256" key="5">
    <source>
        <dbReference type="ARBA" id="ARBA00004568"/>
    </source>
</evidence>
<reference evidence="21" key="1">
    <citation type="submission" date="2025-08" db="UniProtKB">
        <authorList>
            <consortium name="RefSeq"/>
        </authorList>
    </citation>
    <scope>IDENTIFICATION</scope>
    <source>
        <tissue evidence="21">Sperm</tissue>
    </source>
</reference>
<evidence type="ECO:0000256" key="2">
    <source>
        <dbReference type="ARBA" id="ARBA00004241"/>
    </source>
</evidence>
<dbReference type="GO" id="GO:0007043">
    <property type="term" value="P:cell-cell junction assembly"/>
    <property type="evidence" value="ECO:0007669"/>
    <property type="project" value="TreeGrafter"/>
</dbReference>
<dbReference type="GO" id="GO:0000902">
    <property type="term" value="P:cell morphogenesis"/>
    <property type="evidence" value="ECO:0007669"/>
    <property type="project" value="TreeGrafter"/>
</dbReference>
<evidence type="ECO:0000256" key="8">
    <source>
        <dbReference type="ARBA" id="ARBA00022723"/>
    </source>
</evidence>
<dbReference type="GO" id="GO:0005912">
    <property type="term" value="C:adherens junction"/>
    <property type="evidence" value="ECO:0007669"/>
    <property type="project" value="TreeGrafter"/>
</dbReference>
<dbReference type="InterPro" id="IPR039808">
    <property type="entry name" value="Cadherin"/>
</dbReference>
<evidence type="ECO:0000256" key="13">
    <source>
        <dbReference type="ARBA" id="ARBA00023136"/>
    </source>
</evidence>
<feature type="compositionally biased region" description="Polar residues" evidence="16">
    <location>
        <begin position="37"/>
        <end position="58"/>
    </location>
</feature>
<evidence type="ECO:0000256" key="7">
    <source>
        <dbReference type="ARBA" id="ARBA00022692"/>
    </source>
</evidence>
<evidence type="ECO:0000256" key="12">
    <source>
        <dbReference type="ARBA" id="ARBA00022949"/>
    </source>
</evidence>
<feature type="signal peptide" evidence="18">
    <location>
        <begin position="1"/>
        <end position="27"/>
    </location>
</feature>
<evidence type="ECO:0000256" key="4">
    <source>
        <dbReference type="ARBA" id="ARBA00004536"/>
    </source>
</evidence>
<evidence type="ECO:0000259" key="19">
    <source>
        <dbReference type="PROSITE" id="PS50268"/>
    </source>
</evidence>
<protein>
    <submittedName>
        <fullName evidence="21">Cadherin-2-like isoform X1</fullName>
    </submittedName>
</protein>
<keyword evidence="18" id="KW-0732">Signal</keyword>
<evidence type="ECO:0000256" key="1">
    <source>
        <dbReference type="ARBA" id="ARBA00004135"/>
    </source>
</evidence>
<dbReference type="FunFam" id="2.60.40.60:FF:000011">
    <property type="entry name" value="Cadherin 1"/>
    <property type="match status" value="1"/>
</dbReference>
<feature type="domain" description="Cadherin" evidence="19">
    <location>
        <begin position="171"/>
        <end position="273"/>
    </location>
</feature>
<evidence type="ECO:0000256" key="18">
    <source>
        <dbReference type="SAM" id="SignalP"/>
    </source>
</evidence>
<proteinExistence type="predicted"/>
<dbReference type="SUPFAM" id="SSF49313">
    <property type="entry name" value="Cadherin-like"/>
    <property type="match status" value="4"/>
</dbReference>
<dbReference type="Pfam" id="PF00028">
    <property type="entry name" value="Cadherin"/>
    <property type="match status" value="1"/>
</dbReference>
<keyword evidence="10 15" id="KW-0106">Calcium</keyword>
<dbReference type="AlphaFoldDB" id="A0AAJ7SNP4"/>
<feature type="region of interest" description="Disordered" evidence="16">
    <location>
        <begin position="30"/>
        <end position="58"/>
    </location>
</feature>
<evidence type="ECO:0000256" key="16">
    <source>
        <dbReference type="SAM" id="MobiDB-lite"/>
    </source>
</evidence>
<comment type="subcellular location">
    <subcellularLocation>
        <location evidence="4">Cell junction</location>
        <location evidence="4">Adherens junction</location>
    </subcellularLocation>
    <subcellularLocation>
        <location evidence="5">Cell junction</location>
        <location evidence="5">Desmosome</location>
    </subcellularLocation>
    <subcellularLocation>
        <location evidence="1">Cell membrane</location>
        <location evidence="1">Sarcolemma</location>
    </subcellularLocation>
    <subcellularLocation>
        <location evidence="3">Cell membrane</location>
        <topology evidence="3">Single-pass type I membrane protein</topology>
    </subcellularLocation>
    <subcellularLocation>
        <location evidence="2">Cell surface</location>
    </subcellularLocation>
</comment>
<keyword evidence="8" id="KW-0479">Metal-binding</keyword>
<dbReference type="InterPro" id="IPR015919">
    <property type="entry name" value="Cadherin-like_sf"/>
</dbReference>
<evidence type="ECO:0000256" key="15">
    <source>
        <dbReference type="PROSITE-ProRule" id="PRU00043"/>
    </source>
</evidence>
<sequence length="563" mass="58802">MHVQGADTSRRALVTVVVLLLLASVAGLKDEPPGSLPQENAPLSSYSNPAGSDHSTGDTMYITIEENDPGPFPKVLETIGVEESDLLLWLEGAGADQPPKDLFVLDGPSGHLSVTAPLDREQHAGFQLHLRATSSDGQISHSLWIAVTVTDQNDNAPRFVWQDITAHVLLSAAPGTLVAVVQAEDADDQETLYGQVSHTLTAQRPGSPAARIFTVNDTTGAIHTHRTLPKTDDGVFVLEVTARDCGGAAFGRSDKAIVTVIIADSISTAADTFSTTASQPRVPEPEEDESMVLLGVQEPSDLKALGGGIGCPVFSLDAINVEMPEELPPGQKLLTVRTAENIRINELRLEGDRAGWLSVDAATGEVATCASLDRESPHVINDTYLVAIVAVTHGACTASVALLLRLEDVNDHAPQPSPPLLLLCQVLAYGDATLSATDADGPSNGAPFTFHVLPTNAHSGGDGWTVAQPNGSMAVLVPRVPRLSLGERSLPVSVCDRRGLCRRTSVSVVVRACNNPAAAAAAAASSSSAVVLPLVLGLSAIVALAIALVCCARIRARSKSTGI</sequence>
<dbReference type="PROSITE" id="PS00232">
    <property type="entry name" value="CADHERIN_1"/>
    <property type="match status" value="2"/>
</dbReference>
<dbReference type="GO" id="GO:0016342">
    <property type="term" value="C:catenin complex"/>
    <property type="evidence" value="ECO:0007669"/>
    <property type="project" value="TreeGrafter"/>
</dbReference>
<name>A0AAJ7SNP4_PETMA</name>
<feature type="domain" description="Cadherin" evidence="19">
    <location>
        <begin position="39"/>
        <end position="159"/>
    </location>
</feature>
<feature type="chain" id="PRO_5042593998" evidence="18">
    <location>
        <begin position="28"/>
        <end position="563"/>
    </location>
</feature>
<gene>
    <name evidence="21" type="primary">LOC116939044</name>
</gene>
<dbReference type="GO" id="GO:0005509">
    <property type="term" value="F:calcium ion binding"/>
    <property type="evidence" value="ECO:0007669"/>
    <property type="project" value="UniProtKB-UniRule"/>
</dbReference>
<dbReference type="GO" id="GO:0045296">
    <property type="term" value="F:cadherin binding"/>
    <property type="evidence" value="ECO:0007669"/>
    <property type="project" value="TreeGrafter"/>
</dbReference>
<evidence type="ECO:0000256" key="6">
    <source>
        <dbReference type="ARBA" id="ARBA00022475"/>
    </source>
</evidence>
<evidence type="ECO:0000256" key="9">
    <source>
        <dbReference type="ARBA" id="ARBA00022737"/>
    </source>
</evidence>
<dbReference type="GO" id="GO:0008013">
    <property type="term" value="F:beta-catenin binding"/>
    <property type="evidence" value="ECO:0007669"/>
    <property type="project" value="TreeGrafter"/>
</dbReference>